<name>A0A4Q9KFE4_9ACTN</name>
<feature type="compositionally biased region" description="Polar residues" evidence="1">
    <location>
        <begin position="214"/>
        <end position="225"/>
    </location>
</feature>
<evidence type="ECO:0000256" key="1">
    <source>
        <dbReference type="SAM" id="MobiDB-lite"/>
    </source>
</evidence>
<dbReference type="Pfam" id="PF06078">
    <property type="entry name" value="DUF937"/>
    <property type="match status" value="1"/>
</dbReference>
<protein>
    <submittedName>
        <fullName evidence="2">DUF937 domain-containing protein</fullName>
    </submittedName>
</protein>
<feature type="region of interest" description="Disordered" evidence="1">
    <location>
        <begin position="157"/>
        <end position="234"/>
    </location>
</feature>
<dbReference type="AlphaFoldDB" id="A0A4Q9KFE4"/>
<dbReference type="EMBL" id="SDMQ01000003">
    <property type="protein sequence ID" value="TBT86571.1"/>
    <property type="molecule type" value="Genomic_DNA"/>
</dbReference>
<reference evidence="2 3" key="1">
    <citation type="submission" date="2019-01" db="EMBL/GenBank/DDBJ databases">
        <title>Lactibacter flavus gen. nov., sp. nov., a novel bacterium of the family Propionibacteriaceae isolated from raw milk and dairy products.</title>
        <authorList>
            <person name="Huptas C."/>
            <person name="Wenning M."/>
            <person name="Breitenwieser F."/>
            <person name="Doll E."/>
            <person name="Von Neubeck M."/>
            <person name="Busse H.-J."/>
            <person name="Scherer S."/>
        </authorList>
    </citation>
    <scope>NUCLEOTIDE SEQUENCE [LARGE SCALE GENOMIC DNA]</scope>
    <source>
        <strain evidence="2 3">KCTC 33808</strain>
    </source>
</reference>
<proteinExistence type="predicted"/>
<comment type="caution">
    <text evidence="2">The sequence shown here is derived from an EMBL/GenBank/DDBJ whole genome shotgun (WGS) entry which is preliminary data.</text>
</comment>
<dbReference type="RefSeq" id="WP_131167356.1">
    <property type="nucleotide sequence ID" value="NZ_SDMQ01000003.1"/>
</dbReference>
<dbReference type="InterPro" id="IPR009282">
    <property type="entry name" value="DUF937"/>
</dbReference>
<dbReference type="Proteomes" id="UP000292373">
    <property type="component" value="Unassembled WGS sequence"/>
</dbReference>
<feature type="compositionally biased region" description="Low complexity" evidence="1">
    <location>
        <begin position="182"/>
        <end position="193"/>
    </location>
</feature>
<evidence type="ECO:0000313" key="3">
    <source>
        <dbReference type="Proteomes" id="UP000292373"/>
    </source>
</evidence>
<keyword evidence="3" id="KW-1185">Reference proteome</keyword>
<feature type="compositionally biased region" description="Gly residues" evidence="1">
    <location>
        <begin position="157"/>
        <end position="181"/>
    </location>
</feature>
<accession>A0A4Q9KFE4</accession>
<sequence>MAAVDDIKSSLDVSQIAQFLGTDERTANEAVDQALSQLVGSMGTTATDAPSAVGLSRAALNDHLDSPAYGDSIDINNVDSADGEKIVNHIFSGQEIQSLSGGTDGSLLRRLLPILAPIVMGYLASKLQERMGGGRAPAPQSGGGGLGDILGDLLGGGAPQGGSTGGGGFGDILGDLLGGGSAPQQQAPAPQAPSADRGFQVPGAGDGGLRMDPGTSSSTTPQQRQAPAGGGDLLGGLLQDILLGGRR</sequence>
<evidence type="ECO:0000313" key="2">
    <source>
        <dbReference type="EMBL" id="TBT86571.1"/>
    </source>
</evidence>
<gene>
    <name evidence="2" type="ORF">ET989_04465</name>
</gene>
<dbReference type="OrthoDB" id="3577641at2"/>
<organism evidence="2 3">
    <name type="scientific">Propioniciclava sinopodophylli</name>
    <dbReference type="NCBI Taxonomy" id="1837344"/>
    <lineage>
        <taxon>Bacteria</taxon>
        <taxon>Bacillati</taxon>
        <taxon>Actinomycetota</taxon>
        <taxon>Actinomycetes</taxon>
        <taxon>Propionibacteriales</taxon>
        <taxon>Propionibacteriaceae</taxon>
        <taxon>Propioniciclava</taxon>
    </lineage>
</organism>